<dbReference type="InterPro" id="IPR001895">
    <property type="entry name" value="RASGEF_cat_dom"/>
</dbReference>
<evidence type="ECO:0000259" key="4">
    <source>
        <dbReference type="PROSITE" id="PS50238"/>
    </source>
</evidence>
<dbReference type="PROSITE" id="PS50238">
    <property type="entry name" value="RHOGAP"/>
    <property type="match status" value="1"/>
</dbReference>
<dbReference type="InterPro" id="IPR000651">
    <property type="entry name" value="Ras-like_Gua-exchang_fac_N"/>
</dbReference>
<evidence type="ECO:0000313" key="6">
    <source>
        <dbReference type="Proteomes" id="UP000292447"/>
    </source>
</evidence>
<evidence type="ECO:0000313" key="5">
    <source>
        <dbReference type="EMBL" id="QBM86017.1"/>
    </source>
</evidence>
<dbReference type="Proteomes" id="UP000292447">
    <property type="component" value="Chromosome I"/>
</dbReference>
<dbReference type="CDD" id="cd00159">
    <property type="entry name" value="RhoGAP"/>
    <property type="match status" value="1"/>
</dbReference>
<dbReference type="GO" id="GO:0016020">
    <property type="term" value="C:membrane"/>
    <property type="evidence" value="ECO:0007669"/>
    <property type="project" value="TreeGrafter"/>
</dbReference>
<dbReference type="Pfam" id="PF00617">
    <property type="entry name" value="RasGEF"/>
    <property type="match status" value="1"/>
</dbReference>
<evidence type="ECO:0000256" key="1">
    <source>
        <dbReference type="PROSITE-ProRule" id="PRU00168"/>
    </source>
</evidence>
<protein>
    <submittedName>
        <fullName evidence="5">RasGEF N-terminal motif-containing protein</fullName>
    </submittedName>
</protein>
<accession>A0A4P6XF78</accession>
<sequence>MRKMWAKNSKRRSMSAASRLTNGDENVPATDAGESESLSSHVRSLIDPEYDTKTIKHAWLNGVINATPLQDINESLLRLYRVELRGSHLYVYRPPLLMNVRLFKLDLQPNSSDPGAALEAEQSALTGSETGTKTLARTDLRSMGGTTIATSSSHFASNGDISSLSNGFGAPSTLDKAATASSISVDDKTVAPSSHITYFLHILPHPELKFDATSGAFLPSSSNEALVHFFMFADSQLQAKSIRHLAIVFPLLPKFGDILLLMYEFLLAIYEGKFLGYEPNATLCERVISFLLHLNENFGGFLLQADIAPYIPKLLQCLTSANEVSLLDSITQLQNSIVSTQERLLGLLGKLDAAGDPVSPENVFTELSSHEFVHNTNLLDLVQAITEIDLLFFRAWNSSLDKSLLLFTSVCENNPGDYFYKKNPLIFNNETHIHYLSRLLVHHLFIENPRASPEKLARILEKWIDLGCLLDKTGNMSSWLGISSIVLSQPILRLSSVWAHVGEEYIKLLKNDWSPILFELDRRHLATTNEPLTVEGASPLSSKESYHIMAPRGLGKIYPKEKVIPYFGDLLVNNLIPADAANLEAVWRKITYSFDRWNEYLGNLSDSHEIISYNQDVLRRYDSMSFIFSNENLNQVLYLGVNKDDGKALGPFSKQHNVGGNGMFEEAANAQIALRDKLLRLLNLNRESINLDFVMGHSLRLEPDLKEGYLETPTTNNFDVSLKSSSGATASSLSLASTNTEGGANDAVIKHQAVSKDGPSADDKLPTFNLAYYKIDMAKYDDLALSPGQKDAVPRDVHNIVVDNDLVLRLDDFTSEFESNVTPSVSAGAASQLGDDEDGLGIDVEHIMNSDKFKNFSILGDNDDTEELSPSKRKHGSFGLVSDHATSVVRSQPETYIPRLATMERLIDLLLIDSKYFDDNHPIVLTEYRYVFMLNYGSFITTRNLLESLAHKFVHSGNAVISVMKKQYLQKRGTYDPLLFGLFPRWLVDADVNLSDLGEVDYKLLLQIQINILKVLILLLNSFFQNYLNDLNNKNIMIKLLKLYSNEILQWYNSNKIDKNLNDYFETLVDFYKRLKNLFIKKTYRPLEVLSFDTFLSRELQFSRTVKEVPMNRNLPSHRNIHKVEKFLNKFNKLLAILYQGITLEDWFTTFKVLETLFTKNTLLNHKSQNVSTEAGELQISDVFTYLESLYGSDLKDRVLNKLPLVFKKLYTLYLKFKAYLSIQLGDESITVDERLERMRTFLLMIQISRLKMKDSQFIFEGDRDEIPSCIETAITSVVYSPQSRSLAHLWHKASAKVSDNRHSRGQSFDDIEFLLPKQVKQSDLLAGHEPLLPCFGWIIQNLIDLNRCPSFHRSAINFNKRYFLFKLIKELQVEEIKSETLHKDTKEFEFLLNLDEAVAHKGYTSFELATRGTEGVFQAVIQRQYAILASDETKRSMGDKSSLDFDLIHASNLSGANLKRLSLAYKTPSSSRFKISGLFNKSRSFGHPSQYDRCVSYKELPDPESAVDPRQKPVLILLLKDKKIFPVYLLPFSFKFDTSNANEACFFQAFSEPDAKEWLRRLNYANRHWYLSRTINLRDDHVYTTFGVPLATICARDKSNAPAVLQIMYNAIEADGLKEVGLYRISTSLSELSGTKAEINRTGTINLEKRCVDVHTLTSCVKLFFRELPDALLTDRVIEMILPSKRPAGENHGFTTSDVEAFRNALATLPTVNYHTLKALVRHLSNIVKEYEVNKMTSSNLATVIGPALTEASSLDSLINNFGLMNHVLEKLIENYASIFEQHSAFVGEEGN</sequence>
<dbReference type="GO" id="GO:0005085">
    <property type="term" value="F:guanyl-nucleotide exchange factor activity"/>
    <property type="evidence" value="ECO:0007669"/>
    <property type="project" value="UniProtKB-KW"/>
</dbReference>
<organism evidence="5 6">
    <name type="scientific">Metschnikowia aff. pulcherrima</name>
    <dbReference type="NCBI Taxonomy" id="2163413"/>
    <lineage>
        <taxon>Eukaryota</taxon>
        <taxon>Fungi</taxon>
        <taxon>Dikarya</taxon>
        <taxon>Ascomycota</taxon>
        <taxon>Saccharomycotina</taxon>
        <taxon>Pichiomycetes</taxon>
        <taxon>Metschnikowiaceae</taxon>
        <taxon>Metschnikowia</taxon>
    </lineage>
</organism>
<dbReference type="PANTHER" id="PTHR23182:SF1">
    <property type="entry name" value="RHO GTPASE ACTIVATING PROTEIN AT 1A, ISOFORM E"/>
    <property type="match status" value="1"/>
</dbReference>
<dbReference type="PROSITE" id="PS50009">
    <property type="entry name" value="RASGEF_CAT"/>
    <property type="match status" value="1"/>
</dbReference>
<dbReference type="SUPFAM" id="SSF48366">
    <property type="entry name" value="Ras GEF"/>
    <property type="match status" value="2"/>
</dbReference>
<dbReference type="Gene3D" id="1.10.840.10">
    <property type="entry name" value="Ras guanine-nucleotide exchange factors catalytic domain"/>
    <property type="match status" value="1"/>
</dbReference>
<dbReference type="EMBL" id="CP034456">
    <property type="protein sequence ID" value="QBM86017.1"/>
    <property type="molecule type" value="Genomic_DNA"/>
</dbReference>
<dbReference type="GO" id="GO:0005096">
    <property type="term" value="F:GTPase activator activity"/>
    <property type="evidence" value="ECO:0007669"/>
    <property type="project" value="InterPro"/>
</dbReference>
<proteinExistence type="predicted"/>
<dbReference type="Gene3D" id="1.10.555.10">
    <property type="entry name" value="Rho GTPase activation protein"/>
    <property type="match status" value="1"/>
</dbReference>
<dbReference type="InterPro" id="IPR000198">
    <property type="entry name" value="RhoGAP_dom"/>
</dbReference>
<dbReference type="InterPro" id="IPR036964">
    <property type="entry name" value="RASGEF_cat_dom_sf"/>
</dbReference>
<gene>
    <name evidence="5" type="primary">MPUL0A06490</name>
    <name evidence="5" type="ORF">METSCH_A06490</name>
</gene>
<feature type="compositionally biased region" description="Polar residues" evidence="2">
    <location>
        <begin position="123"/>
        <end position="132"/>
    </location>
</feature>
<feature type="domain" description="Ras-GEF" evidence="3">
    <location>
        <begin position="377"/>
        <end position="644"/>
    </location>
</feature>
<feature type="region of interest" description="Disordered" evidence="2">
    <location>
        <begin position="1"/>
        <end position="41"/>
    </location>
</feature>
<feature type="domain" description="Rho-GAP" evidence="4">
    <location>
        <begin position="1589"/>
        <end position="1781"/>
    </location>
</feature>
<keyword evidence="1" id="KW-0344">Guanine-nucleotide releasing factor</keyword>
<dbReference type="Pfam" id="PF00620">
    <property type="entry name" value="RhoGAP"/>
    <property type="match status" value="1"/>
</dbReference>
<dbReference type="InterPro" id="IPR008936">
    <property type="entry name" value="Rho_GTPase_activation_prot"/>
</dbReference>
<dbReference type="GO" id="GO:0007264">
    <property type="term" value="P:small GTPase-mediated signal transduction"/>
    <property type="evidence" value="ECO:0007669"/>
    <property type="project" value="InterPro"/>
</dbReference>
<dbReference type="PANTHER" id="PTHR23182">
    <property type="entry name" value="BREAKPOINT CLUSTER REGION PROTEIN BCR"/>
    <property type="match status" value="1"/>
</dbReference>
<dbReference type="STRING" id="2163413.A0A4P6XF78"/>
<feature type="compositionally biased region" description="Polar residues" evidence="2">
    <location>
        <begin position="15"/>
        <end position="24"/>
    </location>
</feature>
<dbReference type="SMART" id="SM00324">
    <property type="entry name" value="RhoGAP"/>
    <property type="match status" value="1"/>
</dbReference>
<name>A0A4P6XF78_9ASCO</name>
<reference evidence="6" key="1">
    <citation type="submission" date="2019-03" db="EMBL/GenBank/DDBJ databases">
        <title>Snf2 controls pulcherriminic acid biosynthesis and connects pigmentation and antifungal activity of the yeast Metschnikowia pulcherrima.</title>
        <authorList>
            <person name="Gore-Lloyd D."/>
            <person name="Sumann I."/>
            <person name="Brachmann A.O."/>
            <person name="Schneeberger K."/>
            <person name="Ortiz-Merino R.A."/>
            <person name="Moreno-Beltran M."/>
            <person name="Schlaefli M."/>
            <person name="Kirner P."/>
            <person name="Santos Kron A."/>
            <person name="Wolfe K.H."/>
            <person name="Piel J."/>
            <person name="Ahrens C.H."/>
            <person name="Henk D."/>
            <person name="Freimoser F.M."/>
        </authorList>
    </citation>
    <scope>NUCLEOTIDE SEQUENCE [LARGE SCALE GENOMIC DNA]</scope>
    <source>
        <strain evidence="6">APC 1.2</strain>
    </source>
</reference>
<dbReference type="SUPFAM" id="SSF48350">
    <property type="entry name" value="GTPase activation domain, GAP"/>
    <property type="match status" value="1"/>
</dbReference>
<feature type="compositionally biased region" description="Basic residues" evidence="2">
    <location>
        <begin position="1"/>
        <end position="13"/>
    </location>
</feature>
<dbReference type="InterPro" id="IPR037769">
    <property type="entry name" value="Abr/Bcr"/>
</dbReference>
<dbReference type="InterPro" id="IPR023578">
    <property type="entry name" value="Ras_GEF_dom_sf"/>
</dbReference>
<keyword evidence="6" id="KW-1185">Reference proteome</keyword>
<feature type="region of interest" description="Disordered" evidence="2">
    <location>
        <begin position="112"/>
        <end position="132"/>
    </location>
</feature>
<dbReference type="Pfam" id="PF00618">
    <property type="entry name" value="RasGEF_N"/>
    <property type="match status" value="1"/>
</dbReference>
<evidence type="ECO:0000259" key="3">
    <source>
        <dbReference type="PROSITE" id="PS50009"/>
    </source>
</evidence>
<evidence type="ECO:0000256" key="2">
    <source>
        <dbReference type="SAM" id="MobiDB-lite"/>
    </source>
</evidence>